<dbReference type="EMBL" id="EAAA01000598">
    <property type="status" value="NOT_ANNOTATED_CDS"/>
    <property type="molecule type" value="Genomic_DNA"/>
</dbReference>
<keyword evidence="1" id="KW-0245">EGF-like domain</keyword>
<dbReference type="AlphaFoldDB" id="H2Y1T3"/>
<evidence type="ECO:0000256" key="2">
    <source>
        <dbReference type="ARBA" id="ARBA00022670"/>
    </source>
</evidence>
<dbReference type="HOGENOM" id="CLU_282382_0_0_1"/>
<dbReference type="PROSITE" id="PS00135">
    <property type="entry name" value="TRYPSIN_SER"/>
    <property type="match status" value="1"/>
</dbReference>
<reference evidence="12" key="2">
    <citation type="journal article" date="2008" name="Genome Biol.">
        <title>Improved genome assembly and evidence-based global gene model set for the chordate Ciona intestinalis: new insight into intron and operon populations.</title>
        <authorList>
            <person name="Satou Y."/>
            <person name="Mineta K."/>
            <person name="Ogasawara M."/>
            <person name="Sasakura Y."/>
            <person name="Shoguchi E."/>
            <person name="Ueno K."/>
            <person name="Yamada L."/>
            <person name="Matsumoto J."/>
            <person name="Wasserscheid J."/>
            <person name="Dewar K."/>
            <person name="Wiley G.B."/>
            <person name="Macmil S.L."/>
            <person name="Roe B.A."/>
            <person name="Zeller R.W."/>
            <person name="Hastings K.E."/>
            <person name="Lemaire P."/>
            <person name="Lindquist E."/>
            <person name="Endo T."/>
            <person name="Hotta K."/>
            <person name="Inaba K."/>
        </authorList>
    </citation>
    <scope>NUCLEOTIDE SEQUENCE [LARGE SCALE GENOMIC DNA]</scope>
    <source>
        <strain evidence="12">wild type</strain>
    </source>
</reference>
<feature type="signal peptide" evidence="10">
    <location>
        <begin position="1"/>
        <end position="24"/>
    </location>
</feature>
<dbReference type="SUPFAM" id="SSF50494">
    <property type="entry name" value="Trypsin-like serine proteases"/>
    <property type="match status" value="1"/>
</dbReference>
<keyword evidence="3 10" id="KW-0732">Signal</keyword>
<dbReference type="InterPro" id="IPR009003">
    <property type="entry name" value="Peptidase_S1_PA"/>
</dbReference>
<dbReference type="Gene3D" id="2.10.25.10">
    <property type="entry name" value="Laminin"/>
    <property type="match status" value="1"/>
</dbReference>
<dbReference type="Ensembl" id="ENSCINT00000031517.1">
    <property type="protein sequence ID" value="ENSCINP00000035867.1"/>
    <property type="gene ID" value="ENSCING00000023472.1"/>
</dbReference>
<reference evidence="12" key="4">
    <citation type="submission" date="2025-09" db="UniProtKB">
        <authorList>
            <consortium name="Ensembl"/>
        </authorList>
    </citation>
    <scope>IDENTIFICATION</scope>
</reference>
<evidence type="ECO:0000313" key="13">
    <source>
        <dbReference type="Proteomes" id="UP000008144"/>
    </source>
</evidence>
<keyword evidence="13" id="KW-1185">Reference proteome</keyword>
<dbReference type="PANTHER" id="PTHR22906">
    <property type="entry name" value="PROPERDIN"/>
    <property type="match status" value="1"/>
</dbReference>
<evidence type="ECO:0000256" key="6">
    <source>
        <dbReference type="ARBA" id="ARBA00022825"/>
    </source>
</evidence>
<dbReference type="GO" id="GO:0004252">
    <property type="term" value="F:serine-type endopeptidase activity"/>
    <property type="evidence" value="ECO:0007669"/>
    <property type="project" value="InterPro"/>
</dbReference>
<dbReference type="PROSITE" id="PS50092">
    <property type="entry name" value="TSP1"/>
    <property type="match status" value="11"/>
</dbReference>
<keyword evidence="2 9" id="KW-0645">Protease</keyword>
<protein>
    <recommendedName>
        <fullName evidence="11">Peptidase S1 domain-containing protein</fullName>
    </recommendedName>
</protein>
<dbReference type="GeneTree" id="ENSGT00440000038972"/>
<proteinExistence type="predicted"/>
<dbReference type="GO" id="GO:0005509">
    <property type="term" value="F:calcium ion binding"/>
    <property type="evidence" value="ECO:0007669"/>
    <property type="project" value="InterPro"/>
</dbReference>
<dbReference type="PANTHER" id="PTHR22906:SF52">
    <property type="entry name" value="ADHESION G PROTEIN-COUPLED RECEPTOR B1"/>
    <property type="match status" value="1"/>
</dbReference>
<dbReference type="InterPro" id="IPR003582">
    <property type="entry name" value="ShKT_dom"/>
</dbReference>
<dbReference type="SMART" id="SM00254">
    <property type="entry name" value="ShKT"/>
    <property type="match status" value="2"/>
</dbReference>
<dbReference type="Gene3D" id="2.40.10.10">
    <property type="entry name" value="Trypsin-like serine proteases"/>
    <property type="match status" value="1"/>
</dbReference>
<dbReference type="SMART" id="SM00209">
    <property type="entry name" value="TSP1"/>
    <property type="match status" value="11"/>
</dbReference>
<dbReference type="InParanoid" id="H2Y1T3"/>
<dbReference type="Proteomes" id="UP000008144">
    <property type="component" value="Chromosome 10"/>
</dbReference>
<evidence type="ECO:0000256" key="8">
    <source>
        <dbReference type="ARBA" id="ARBA00023157"/>
    </source>
</evidence>
<dbReference type="PROSITE" id="PS01187">
    <property type="entry name" value="EGF_CA"/>
    <property type="match status" value="1"/>
</dbReference>
<dbReference type="InterPro" id="IPR026823">
    <property type="entry name" value="cEGF"/>
</dbReference>
<dbReference type="InterPro" id="IPR000884">
    <property type="entry name" value="TSP1_rpt"/>
</dbReference>
<dbReference type="SUPFAM" id="SSF82895">
    <property type="entry name" value="TSP-1 type 1 repeat"/>
    <property type="match status" value="10"/>
</dbReference>
<keyword evidence="8" id="KW-1015">Disulfide bond</keyword>
<dbReference type="InterPro" id="IPR033116">
    <property type="entry name" value="TRYPSIN_SER"/>
</dbReference>
<feature type="chain" id="PRO_5003578306" description="Peptidase S1 domain-containing protein" evidence="10">
    <location>
        <begin position="25"/>
        <end position="1107"/>
    </location>
</feature>
<dbReference type="SUPFAM" id="SSF57196">
    <property type="entry name" value="EGF/Laminin"/>
    <property type="match status" value="1"/>
</dbReference>
<dbReference type="InterPro" id="IPR052065">
    <property type="entry name" value="Compl_asym_regulator"/>
</dbReference>
<evidence type="ECO:0000256" key="3">
    <source>
        <dbReference type="ARBA" id="ARBA00022729"/>
    </source>
</evidence>
<sequence>MGKYGFLLITSAIVVLYNTVEVSSQCQSIGCGDCYTWCAPVHCSYPTGQLYCRATCGSCPNEQCRAAGCSHTCNPNTNPVTCTCNAGYELQADGKTCLDINECERSSNLCTNPTSPRCKNTPGSYICTGCGADSNTVWQYYNRTECCKIDTASQCGTSSTTGGRIVGGELAVIANWPWSAYIKIGSTLCTGALIKRNVVLTAAHCLAKLHRNRVTNLDELRIYLGVQNISDTGNIHSQHIAALRYVQHPNFDSSTLENDIAIIFLRTEATIGDYVNTICLPNGEQIAEGTKCWATGYGAISEGGPLSQTLRQVALPIANSQTCVQNYARISRTVNPVKTMCAGYEQGGRDSCQGDSGGPLVCQRCNSCNWFLAGLVSFGRGCARVGMFGIYSRMTYFEQWIASQTGMNHSPRSCVRPSWSNWSAWSQDCPSCGAGTRTKTRSCTNGVVGDPGCDGSATMTGSCPNNPCSSGSWGDYQQWSTCTVSCGGGTRTRTRSCNGGSVGSIGCPGEESQTEPCNTYNCPGWNNWGNWGECTASCGGGTREATRTCNTFGQAGATCSGDATKSEACNTTPCPTWGASWGDFGAWSACTASCNGGTRTRTRSCNQGSIGSNGCPSGGESELEPCNTFGCPRSSTGSWDEWTNSGGCSLTCGGGTQQQTRTCTGGTAGAGGCPGSSTQTIACNQQACPPQGSWSGWSNSGTCTVTCGGGTQQQIRTCNGGTAGAGGCPGSSTQTIACNQQACPPQGSWGGWSNSGTCSLTCGGGTQQQIRTCNGGTAGAGGCPGSSTQTIAYYCNTHNCPAWNNWGNWGECTASCGGGTKTATRTCNTFGQAGASCNGLTAKSEPCNTFGCPTWNDMVWNDCSVTCGGGTRTGTRTCNRNGGTADCVGSNTVTGVCGAAQCGSSTGSWSGWSNSGTCTFTCGGGTQRQTRTCNGGTAGATDCSGSTTQTIPCNEQTCPPQGSWGSWTNNGTCSLTCGGGIQQQTRACNGGTAGTGGCPGSTTQTIACNGQACPSRGTCSRQTVTCGNLLDLQPSASCPRWVNSSYCNHRNYASYMLTYCAKSCCIFNAGKQSLIFLVWIRSCCIYNNADCSNAFISQMCANACNPL</sequence>
<evidence type="ECO:0000256" key="1">
    <source>
        <dbReference type="ARBA" id="ARBA00022536"/>
    </source>
</evidence>
<dbReference type="PROSITE" id="PS00134">
    <property type="entry name" value="TRYPSIN_HIS"/>
    <property type="match status" value="1"/>
</dbReference>
<feature type="domain" description="Peptidase S1" evidence="11">
    <location>
        <begin position="165"/>
        <end position="406"/>
    </location>
</feature>
<reference evidence="12" key="3">
    <citation type="submission" date="2025-08" db="UniProtKB">
        <authorList>
            <consortium name="Ensembl"/>
        </authorList>
    </citation>
    <scope>IDENTIFICATION</scope>
</reference>
<dbReference type="InterPro" id="IPR036383">
    <property type="entry name" value="TSP1_rpt_sf"/>
</dbReference>
<evidence type="ECO:0000256" key="4">
    <source>
        <dbReference type="ARBA" id="ARBA00022737"/>
    </source>
</evidence>
<dbReference type="Pfam" id="PF12662">
    <property type="entry name" value="cEGF"/>
    <property type="match status" value="1"/>
</dbReference>
<keyword evidence="4" id="KW-0677">Repeat</keyword>
<dbReference type="SMART" id="SM00020">
    <property type="entry name" value="Tryp_SPc"/>
    <property type="match status" value="1"/>
</dbReference>
<keyword evidence="6 9" id="KW-0720">Serine protease</keyword>
<dbReference type="PROSITE" id="PS50240">
    <property type="entry name" value="TRYPSIN_DOM"/>
    <property type="match status" value="1"/>
</dbReference>
<dbReference type="InterPro" id="IPR001254">
    <property type="entry name" value="Trypsin_dom"/>
</dbReference>
<dbReference type="PRINTS" id="PR00722">
    <property type="entry name" value="CHYMOTRYPSIN"/>
</dbReference>
<dbReference type="GO" id="GO:0006508">
    <property type="term" value="P:proteolysis"/>
    <property type="evidence" value="ECO:0007669"/>
    <property type="project" value="UniProtKB-KW"/>
</dbReference>
<dbReference type="InterPro" id="IPR018097">
    <property type="entry name" value="EGF_Ca-bd_CS"/>
</dbReference>
<dbReference type="Pfam" id="PF00089">
    <property type="entry name" value="Trypsin"/>
    <property type="match status" value="1"/>
</dbReference>
<dbReference type="InterPro" id="IPR043504">
    <property type="entry name" value="Peptidase_S1_PA_chymotrypsin"/>
</dbReference>
<dbReference type="STRING" id="7719.ENSCINP00000035867"/>
<dbReference type="Gene3D" id="2.20.100.10">
    <property type="entry name" value="Thrombospondin type-1 (TSP1) repeat"/>
    <property type="match status" value="11"/>
</dbReference>
<dbReference type="InterPro" id="IPR001314">
    <property type="entry name" value="Peptidase_S1A"/>
</dbReference>
<dbReference type="Pfam" id="PF00090">
    <property type="entry name" value="TSP_1"/>
    <property type="match status" value="11"/>
</dbReference>
<evidence type="ECO:0000256" key="9">
    <source>
        <dbReference type="RuleBase" id="RU363034"/>
    </source>
</evidence>
<dbReference type="FunFam" id="2.40.10.10:FF:000003">
    <property type="entry name" value="Transmembrane serine protease 3"/>
    <property type="match status" value="1"/>
</dbReference>
<keyword evidence="7" id="KW-0106">Calcium</keyword>
<reference evidence="13" key="1">
    <citation type="journal article" date="2002" name="Science">
        <title>The draft genome of Ciona intestinalis: insights into chordate and vertebrate origins.</title>
        <authorList>
            <person name="Dehal P."/>
            <person name="Satou Y."/>
            <person name="Campbell R.K."/>
            <person name="Chapman J."/>
            <person name="Degnan B."/>
            <person name="De Tomaso A."/>
            <person name="Davidson B."/>
            <person name="Di Gregorio A."/>
            <person name="Gelpke M."/>
            <person name="Goodstein D.M."/>
            <person name="Harafuji N."/>
            <person name="Hastings K.E."/>
            <person name="Ho I."/>
            <person name="Hotta K."/>
            <person name="Huang W."/>
            <person name="Kawashima T."/>
            <person name="Lemaire P."/>
            <person name="Martinez D."/>
            <person name="Meinertzhagen I.A."/>
            <person name="Necula S."/>
            <person name="Nonaka M."/>
            <person name="Putnam N."/>
            <person name="Rash S."/>
            <person name="Saiga H."/>
            <person name="Satake M."/>
            <person name="Terry A."/>
            <person name="Yamada L."/>
            <person name="Wang H.G."/>
            <person name="Awazu S."/>
            <person name="Azumi K."/>
            <person name="Boore J."/>
            <person name="Branno M."/>
            <person name="Chin-Bow S."/>
            <person name="DeSantis R."/>
            <person name="Doyle S."/>
            <person name="Francino P."/>
            <person name="Keys D.N."/>
            <person name="Haga S."/>
            <person name="Hayashi H."/>
            <person name="Hino K."/>
            <person name="Imai K.S."/>
            <person name="Inaba K."/>
            <person name="Kano S."/>
            <person name="Kobayashi K."/>
            <person name="Kobayashi M."/>
            <person name="Lee B.I."/>
            <person name="Makabe K.W."/>
            <person name="Manohar C."/>
            <person name="Matassi G."/>
            <person name="Medina M."/>
            <person name="Mochizuki Y."/>
            <person name="Mount S."/>
            <person name="Morishita T."/>
            <person name="Miura S."/>
            <person name="Nakayama A."/>
            <person name="Nishizaka S."/>
            <person name="Nomoto H."/>
            <person name="Ohta F."/>
            <person name="Oishi K."/>
            <person name="Rigoutsos I."/>
            <person name="Sano M."/>
            <person name="Sasaki A."/>
            <person name="Sasakura Y."/>
            <person name="Shoguchi E."/>
            <person name="Shin-i T."/>
            <person name="Spagnuolo A."/>
            <person name="Stainier D."/>
            <person name="Suzuki M.M."/>
            <person name="Tassy O."/>
            <person name="Takatori N."/>
            <person name="Tokuoka M."/>
            <person name="Yagi K."/>
            <person name="Yoshizaki F."/>
            <person name="Wada S."/>
            <person name="Zhang C."/>
            <person name="Hyatt P.D."/>
            <person name="Larimer F."/>
            <person name="Detter C."/>
            <person name="Doggett N."/>
            <person name="Glavina T."/>
            <person name="Hawkins T."/>
            <person name="Richardson P."/>
            <person name="Lucas S."/>
            <person name="Kohara Y."/>
            <person name="Levine M."/>
            <person name="Satoh N."/>
            <person name="Rokhsar D.S."/>
        </authorList>
    </citation>
    <scope>NUCLEOTIDE SEQUENCE [LARGE SCALE GENOMIC DNA]</scope>
</reference>
<evidence type="ECO:0000259" key="11">
    <source>
        <dbReference type="PROSITE" id="PS50240"/>
    </source>
</evidence>
<dbReference type="FunFam" id="2.10.25.10:FF:000037">
    <property type="entry name" value="Signal peptide, CUB domain and EGF-like domain-containing 2"/>
    <property type="match status" value="1"/>
</dbReference>
<name>H2Y1T3_CIOIN</name>
<evidence type="ECO:0000256" key="10">
    <source>
        <dbReference type="SAM" id="SignalP"/>
    </source>
</evidence>
<evidence type="ECO:0000256" key="7">
    <source>
        <dbReference type="ARBA" id="ARBA00022837"/>
    </source>
</evidence>
<dbReference type="InterPro" id="IPR018114">
    <property type="entry name" value="TRYPSIN_HIS"/>
</dbReference>
<evidence type="ECO:0000313" key="12">
    <source>
        <dbReference type="Ensembl" id="ENSCINP00000035867.1"/>
    </source>
</evidence>
<evidence type="ECO:0000256" key="5">
    <source>
        <dbReference type="ARBA" id="ARBA00022801"/>
    </source>
</evidence>
<dbReference type="CDD" id="cd00190">
    <property type="entry name" value="Tryp_SPc"/>
    <property type="match status" value="1"/>
</dbReference>
<accession>H2Y1T3</accession>
<organism evidence="12 13">
    <name type="scientific">Ciona intestinalis</name>
    <name type="common">Transparent sea squirt</name>
    <name type="synonym">Ascidia intestinalis</name>
    <dbReference type="NCBI Taxonomy" id="7719"/>
    <lineage>
        <taxon>Eukaryota</taxon>
        <taxon>Metazoa</taxon>
        <taxon>Chordata</taxon>
        <taxon>Tunicata</taxon>
        <taxon>Ascidiacea</taxon>
        <taxon>Phlebobranchia</taxon>
        <taxon>Cionidae</taxon>
        <taxon>Ciona</taxon>
    </lineage>
</organism>
<keyword evidence="5 9" id="KW-0378">Hydrolase</keyword>